<dbReference type="EMBL" id="QUMX01000002">
    <property type="protein sequence ID" value="REG55697.1"/>
    <property type="molecule type" value="Genomic_DNA"/>
</dbReference>
<organism evidence="2 5">
    <name type="scientific">Paracoccus versutus</name>
    <name type="common">Thiobacillus versutus</name>
    <dbReference type="NCBI Taxonomy" id="34007"/>
    <lineage>
        <taxon>Bacteria</taxon>
        <taxon>Pseudomonadati</taxon>
        <taxon>Pseudomonadota</taxon>
        <taxon>Alphaproteobacteria</taxon>
        <taxon>Rhodobacterales</taxon>
        <taxon>Paracoccaceae</taxon>
        <taxon>Paracoccus</taxon>
    </lineage>
</organism>
<keyword evidence="4" id="KW-1185">Reference proteome</keyword>
<gene>
    <name evidence="3" type="ORF">ATH84_1002139</name>
    <name evidence="2" type="ORF">BDD41_1227</name>
</gene>
<feature type="signal peptide" evidence="1">
    <location>
        <begin position="1"/>
        <end position="20"/>
    </location>
</feature>
<dbReference type="AlphaFoldDB" id="A0A3E0CDY3"/>
<name>A0A3E0CDY3_PARVE</name>
<dbReference type="OrthoDB" id="7773880at2"/>
<comment type="caution">
    <text evidence="2">The sequence shown here is derived from an EMBL/GenBank/DDBJ whole genome shotgun (WGS) entry which is preliminary data.</text>
</comment>
<accession>A0A3D9XQM1</accession>
<dbReference type="PROSITE" id="PS51257">
    <property type="entry name" value="PROKAR_LIPOPROTEIN"/>
    <property type="match status" value="1"/>
</dbReference>
<accession>A0A3E0CDY3</accession>
<evidence type="ECO:0000313" key="2">
    <source>
        <dbReference type="EMBL" id="REF72736.1"/>
    </source>
</evidence>
<dbReference type="RefSeq" id="WP_116171010.1">
    <property type="nucleotide sequence ID" value="NZ_CP038196.1"/>
</dbReference>
<evidence type="ECO:0000313" key="4">
    <source>
        <dbReference type="Proteomes" id="UP000256794"/>
    </source>
</evidence>
<feature type="chain" id="PRO_5044592667" evidence="1">
    <location>
        <begin position="21"/>
        <end position="133"/>
    </location>
</feature>
<dbReference type="EMBL" id="QTUJ01000001">
    <property type="protein sequence ID" value="REF72736.1"/>
    <property type="molecule type" value="Genomic_DNA"/>
</dbReference>
<reference evidence="4 5" key="1">
    <citation type="submission" date="2018-08" db="EMBL/GenBank/DDBJ databases">
        <title>Genomic Encyclopedia of Archaeal and Bacterial Type Strains, Phase II (KMG-II): from individual species to whole genera.</title>
        <authorList>
            <person name="Goeker M."/>
        </authorList>
    </citation>
    <scope>NUCLEOTIDE SEQUENCE [LARGE SCALE GENOMIC DNA]</scope>
    <source>
        <strain evidence="2 5">DSM 17099</strain>
        <strain evidence="3 4">DSM 582</strain>
    </source>
</reference>
<evidence type="ECO:0000256" key="1">
    <source>
        <dbReference type="SAM" id="SignalP"/>
    </source>
</evidence>
<evidence type="ECO:0000313" key="3">
    <source>
        <dbReference type="EMBL" id="REG55697.1"/>
    </source>
</evidence>
<keyword evidence="1" id="KW-0732">Signal</keyword>
<sequence>MRIPALPAALALLPVLAACAQTQIQPMTRDTFKVATHAAPACGPSGARNVAFKSAAIEVIRKGGDRFVILGDHSDSGLQGDFLRGFQQNYSQGMVVKMVPEGSPEARNALSARETLGADWHAIVAKGTPTTCG</sequence>
<proteinExistence type="predicted"/>
<evidence type="ECO:0000313" key="5">
    <source>
        <dbReference type="Proteomes" id="UP000256941"/>
    </source>
</evidence>
<protein>
    <submittedName>
        <fullName evidence="2">Uncharacterized protein</fullName>
    </submittedName>
</protein>
<dbReference type="Proteomes" id="UP000256794">
    <property type="component" value="Unassembled WGS sequence"/>
</dbReference>
<dbReference type="Proteomes" id="UP000256941">
    <property type="component" value="Unassembled WGS sequence"/>
</dbReference>